<evidence type="ECO:0000259" key="1">
    <source>
        <dbReference type="Pfam" id="PF01370"/>
    </source>
</evidence>
<organism evidence="2">
    <name type="scientific">Sulfurisphaera javensis</name>
    <dbReference type="NCBI Taxonomy" id="2049879"/>
    <lineage>
        <taxon>Archaea</taxon>
        <taxon>Thermoproteota</taxon>
        <taxon>Thermoprotei</taxon>
        <taxon>Sulfolobales</taxon>
        <taxon>Sulfolobaceae</taxon>
        <taxon>Sulfurisphaera</taxon>
    </lineage>
</organism>
<protein>
    <submittedName>
        <fullName evidence="2">NAD-dependent epimerase/dehydratase family protein</fullName>
    </submittedName>
</protein>
<gene>
    <name evidence="2" type="ORF">SJAV_03160</name>
</gene>
<dbReference type="PANTHER" id="PTHR48079:SF6">
    <property type="entry name" value="NAD(P)-BINDING DOMAIN-CONTAINING PROTEIN-RELATED"/>
    <property type="match status" value="1"/>
</dbReference>
<dbReference type="PANTHER" id="PTHR48079">
    <property type="entry name" value="PROTEIN YEEZ"/>
    <property type="match status" value="1"/>
</dbReference>
<dbReference type="Gene3D" id="3.40.50.720">
    <property type="entry name" value="NAD(P)-binding Rossmann-like Domain"/>
    <property type="match status" value="1"/>
</dbReference>
<reference evidence="2" key="1">
    <citation type="submission" date="2024-03" db="EMBL/GenBank/DDBJ databases">
        <title>Complete genome sequence of Sulfurisphaera javensis strain KD-1.</title>
        <authorList>
            <person name="Sakai H."/>
            <person name="Nur N."/>
            <person name="Suwanto A."/>
            <person name="Kurosawa N."/>
        </authorList>
    </citation>
    <scope>NUCLEOTIDE SEQUENCE</scope>
    <source>
        <strain evidence="2">KD-1</strain>
    </source>
</reference>
<dbReference type="Pfam" id="PF01370">
    <property type="entry name" value="Epimerase"/>
    <property type="match status" value="1"/>
</dbReference>
<proteinExistence type="predicted"/>
<feature type="domain" description="NAD-dependent epimerase/dehydratase" evidence="1">
    <location>
        <begin position="9"/>
        <end position="173"/>
    </location>
</feature>
<dbReference type="RefSeq" id="WP_369610604.1">
    <property type="nucleotide sequence ID" value="NZ_AP031322.1"/>
</dbReference>
<dbReference type="InterPro" id="IPR051783">
    <property type="entry name" value="NAD(P)-dependent_oxidoreduct"/>
</dbReference>
<accession>A0AAT9GNA5</accession>
<dbReference type="InterPro" id="IPR036291">
    <property type="entry name" value="NAD(P)-bd_dom_sf"/>
</dbReference>
<dbReference type="GO" id="GO:0005737">
    <property type="term" value="C:cytoplasm"/>
    <property type="evidence" value="ECO:0007669"/>
    <property type="project" value="TreeGrafter"/>
</dbReference>
<dbReference type="KEGG" id="sjv:SJAV_03160"/>
<evidence type="ECO:0000313" key="2">
    <source>
        <dbReference type="EMBL" id="BFH72372.1"/>
    </source>
</evidence>
<dbReference type="GeneID" id="92353246"/>
<dbReference type="EMBL" id="AP031322">
    <property type="protein sequence ID" value="BFH72372.1"/>
    <property type="molecule type" value="Genomic_DNA"/>
</dbReference>
<dbReference type="InterPro" id="IPR001509">
    <property type="entry name" value="Epimerase_deHydtase"/>
</dbReference>
<dbReference type="SUPFAM" id="SSF51735">
    <property type="entry name" value="NAD(P)-binding Rossmann-fold domains"/>
    <property type="match status" value="1"/>
</dbReference>
<dbReference type="GO" id="GO:0004029">
    <property type="term" value="F:aldehyde dehydrogenase (NAD+) activity"/>
    <property type="evidence" value="ECO:0007669"/>
    <property type="project" value="TreeGrafter"/>
</dbReference>
<name>A0AAT9GNA5_9CREN</name>
<sequence>MRIFITSLGFIATHVAEILSSSNEVILTYRNLNPVKKLYKEILEEKGVKLIKLDILTERDKLKEEIKKSDVIINFIGEISGDERTLYIANVEIPKIIAMTIKEVNNKALFIHTSGSTYGITGEVKIEKELGEGFNPQTPFEITKLQGEKEVYSIAKGNFPLVILRPTLVYGKYAAHIQFVIMYRLVKMGIIPKTGISFMPISANYIGKMILELIKEKPELLYFYATECEPVSLDSFFEIYSKALGKKTIKIPIPKGIVKSALPKEIRSLIRYEGTKYDCSIAKKLLNDLKFNENEVYQNALFLKELDKKKILIPT</sequence>
<dbReference type="AlphaFoldDB" id="A0AAT9GNA5"/>